<evidence type="ECO:0000259" key="4">
    <source>
        <dbReference type="Pfam" id="PF00582"/>
    </source>
</evidence>
<organism evidence="5 6">
    <name type="scientific">Fodinibius sediminis</name>
    <dbReference type="NCBI Taxonomy" id="1214077"/>
    <lineage>
        <taxon>Bacteria</taxon>
        <taxon>Pseudomonadati</taxon>
        <taxon>Balneolota</taxon>
        <taxon>Balneolia</taxon>
        <taxon>Balneolales</taxon>
        <taxon>Balneolaceae</taxon>
        <taxon>Fodinibius</taxon>
    </lineage>
</organism>
<accession>A0A521BWT7</accession>
<dbReference type="Gene3D" id="3.40.50.620">
    <property type="entry name" value="HUPs"/>
    <property type="match status" value="2"/>
</dbReference>
<dbReference type="SUPFAM" id="SSF52402">
    <property type="entry name" value="Adenine nucleotide alpha hydrolases-like"/>
    <property type="match status" value="2"/>
</dbReference>
<evidence type="ECO:0000256" key="1">
    <source>
        <dbReference type="ARBA" id="ARBA00008791"/>
    </source>
</evidence>
<sequence length="331" mass="37246">METIKKILVPTDFSENASLAYPHSQEIAHRFGAKIDFIHIIPTLRYFNESVSRLGVPLDMEEDLYPKAQEEAIQKMKELMASHISEEHRGKAICRIARKPWSMMAELAEKKLYDLVVMASKGRHESHLLRGSTTEKMIRHSTTPVFTVDATLSSEGLERILVPTDGSRLSLSALPMALSLADIYHAEIIFYHAVELYGSPMDEGWEGDPDKTEEANIYEAFLDHLEEYLQSDQKNTVHIARGESDFHDEFLVTDEGSRHGIPFQTVIEKSVTAHVGIENYAADYADLVVMATHGHSGWAHLFLGSTTEKVAQYLDIPVVTIKPDPSALKER</sequence>
<dbReference type="PRINTS" id="PR01438">
    <property type="entry name" value="UNVRSLSTRESS"/>
</dbReference>
<dbReference type="RefSeq" id="WP_142713647.1">
    <property type="nucleotide sequence ID" value="NZ_FXTH01000004.1"/>
</dbReference>
<dbReference type="InterPro" id="IPR006016">
    <property type="entry name" value="UspA"/>
</dbReference>
<dbReference type="Pfam" id="PF00582">
    <property type="entry name" value="Usp"/>
    <property type="match status" value="2"/>
</dbReference>
<dbReference type="CDD" id="cd00293">
    <property type="entry name" value="USP-like"/>
    <property type="match status" value="2"/>
</dbReference>
<keyword evidence="3" id="KW-0067">ATP-binding</keyword>
<dbReference type="PANTHER" id="PTHR46268">
    <property type="entry name" value="STRESS RESPONSE PROTEIN NHAX"/>
    <property type="match status" value="1"/>
</dbReference>
<dbReference type="GO" id="GO:0005524">
    <property type="term" value="F:ATP binding"/>
    <property type="evidence" value="ECO:0007669"/>
    <property type="project" value="UniProtKB-KW"/>
</dbReference>
<dbReference type="AlphaFoldDB" id="A0A521BWT7"/>
<name>A0A521BWT7_9BACT</name>
<dbReference type="InterPro" id="IPR014729">
    <property type="entry name" value="Rossmann-like_a/b/a_fold"/>
</dbReference>
<evidence type="ECO:0000313" key="5">
    <source>
        <dbReference type="EMBL" id="SMO51677.1"/>
    </source>
</evidence>
<reference evidence="5 6" key="1">
    <citation type="submission" date="2017-05" db="EMBL/GenBank/DDBJ databases">
        <authorList>
            <person name="Varghese N."/>
            <person name="Submissions S."/>
        </authorList>
    </citation>
    <scope>NUCLEOTIDE SEQUENCE [LARGE SCALE GENOMIC DNA]</scope>
    <source>
        <strain evidence="5 6">DSM 21194</strain>
    </source>
</reference>
<dbReference type="OrthoDB" id="1522603at2"/>
<dbReference type="Proteomes" id="UP000317593">
    <property type="component" value="Unassembled WGS sequence"/>
</dbReference>
<dbReference type="PANTHER" id="PTHR46268:SF27">
    <property type="entry name" value="UNIVERSAL STRESS PROTEIN RV2623"/>
    <property type="match status" value="1"/>
</dbReference>
<gene>
    <name evidence="5" type="ORF">SAMN06265218_104129</name>
</gene>
<evidence type="ECO:0000256" key="2">
    <source>
        <dbReference type="ARBA" id="ARBA00022741"/>
    </source>
</evidence>
<comment type="similarity">
    <text evidence="1">Belongs to the universal stress protein A family.</text>
</comment>
<feature type="domain" description="UspA" evidence="4">
    <location>
        <begin position="4"/>
        <end position="148"/>
    </location>
</feature>
<dbReference type="InterPro" id="IPR006015">
    <property type="entry name" value="Universal_stress_UspA"/>
</dbReference>
<keyword evidence="6" id="KW-1185">Reference proteome</keyword>
<protein>
    <submittedName>
        <fullName evidence="5">Nucleotide-binding universal stress protein, UspA family</fullName>
    </submittedName>
</protein>
<proteinExistence type="inferred from homology"/>
<feature type="domain" description="UspA" evidence="4">
    <location>
        <begin position="158"/>
        <end position="322"/>
    </location>
</feature>
<evidence type="ECO:0000256" key="3">
    <source>
        <dbReference type="ARBA" id="ARBA00022840"/>
    </source>
</evidence>
<evidence type="ECO:0000313" key="6">
    <source>
        <dbReference type="Proteomes" id="UP000317593"/>
    </source>
</evidence>
<keyword evidence="2" id="KW-0547">Nucleotide-binding</keyword>
<dbReference type="EMBL" id="FXTH01000004">
    <property type="protein sequence ID" value="SMO51677.1"/>
    <property type="molecule type" value="Genomic_DNA"/>
</dbReference>